<name>A0A9W6SNH1_9ACTN</name>
<sequence>MTLISVNGTRLYVDARGPEDGVPVVFVHGGPGMSCHPFMSAQGDALASRGLRIIGVDQRGLFRSDELPADAEITIEAIIGDFEALREALGLDGWGVIGHSFGGWLATHYAVAHPGRVRSVLFDSPGWDQDIAGRHRLAIIAEILDGRGDEEGATRARRLMMKPERLALADDVHGQIAALGEDAWRMTFATREASDAFDAAQAEVPEDAWRWERHLHLRARSFEPALPLLEKLTMPTMLLHGRHDPVVPPAAVGAYRAAVAEPRAVRLDGSAHLPFAEEPEAYTEAVAAFFTKGA</sequence>
<comment type="similarity">
    <text evidence="1">Belongs to the peptidase S33 family.</text>
</comment>
<dbReference type="Proteomes" id="UP001165079">
    <property type="component" value="Unassembled WGS sequence"/>
</dbReference>
<dbReference type="AlphaFoldDB" id="A0A9W6SNH1"/>
<dbReference type="PANTHER" id="PTHR43798">
    <property type="entry name" value="MONOACYLGLYCEROL LIPASE"/>
    <property type="match status" value="1"/>
</dbReference>
<organism evidence="4 5">
    <name type="scientific">Actinorhabdospora filicis</name>
    <dbReference type="NCBI Taxonomy" id="1785913"/>
    <lineage>
        <taxon>Bacteria</taxon>
        <taxon>Bacillati</taxon>
        <taxon>Actinomycetota</taxon>
        <taxon>Actinomycetes</taxon>
        <taxon>Micromonosporales</taxon>
        <taxon>Micromonosporaceae</taxon>
        <taxon>Actinorhabdospora</taxon>
    </lineage>
</organism>
<dbReference type="EMBL" id="BSTX01000002">
    <property type="protein sequence ID" value="GLZ79107.1"/>
    <property type="molecule type" value="Genomic_DNA"/>
</dbReference>
<feature type="domain" description="AB hydrolase-1" evidence="3">
    <location>
        <begin position="23"/>
        <end position="279"/>
    </location>
</feature>
<dbReference type="SUPFAM" id="SSF53474">
    <property type="entry name" value="alpha/beta-Hydrolases"/>
    <property type="match status" value="1"/>
</dbReference>
<evidence type="ECO:0000259" key="3">
    <source>
        <dbReference type="Pfam" id="PF00561"/>
    </source>
</evidence>
<proteinExistence type="inferred from homology"/>
<keyword evidence="5" id="KW-1185">Reference proteome</keyword>
<comment type="caution">
    <text evidence="4">The sequence shown here is derived from an EMBL/GenBank/DDBJ whole genome shotgun (WGS) entry which is preliminary data.</text>
</comment>
<evidence type="ECO:0000313" key="4">
    <source>
        <dbReference type="EMBL" id="GLZ79107.1"/>
    </source>
</evidence>
<accession>A0A9W6SNH1</accession>
<evidence type="ECO:0000313" key="5">
    <source>
        <dbReference type="Proteomes" id="UP001165079"/>
    </source>
</evidence>
<protein>
    <submittedName>
        <fullName evidence="4">Proline iminopeptidase</fullName>
    </submittedName>
</protein>
<gene>
    <name evidence="4" type="primary">pip</name>
    <name evidence="4" type="ORF">Afil01_39140</name>
</gene>
<reference evidence="4" key="1">
    <citation type="submission" date="2023-03" db="EMBL/GenBank/DDBJ databases">
        <title>Actinorhabdospora filicis NBRC 111898.</title>
        <authorList>
            <person name="Ichikawa N."/>
            <person name="Sato H."/>
            <person name="Tonouchi N."/>
        </authorList>
    </citation>
    <scope>NUCLEOTIDE SEQUENCE</scope>
    <source>
        <strain evidence="4">NBRC 111898</strain>
    </source>
</reference>
<dbReference type="GO" id="GO:0016020">
    <property type="term" value="C:membrane"/>
    <property type="evidence" value="ECO:0007669"/>
    <property type="project" value="TreeGrafter"/>
</dbReference>
<dbReference type="PANTHER" id="PTHR43798:SF31">
    <property type="entry name" value="AB HYDROLASE SUPERFAMILY PROTEIN YCLE"/>
    <property type="match status" value="1"/>
</dbReference>
<dbReference type="InterPro" id="IPR050266">
    <property type="entry name" value="AB_hydrolase_sf"/>
</dbReference>
<dbReference type="GO" id="GO:0004177">
    <property type="term" value="F:aminopeptidase activity"/>
    <property type="evidence" value="ECO:0007669"/>
    <property type="project" value="UniProtKB-EC"/>
</dbReference>
<dbReference type="InterPro" id="IPR029058">
    <property type="entry name" value="AB_hydrolase_fold"/>
</dbReference>
<dbReference type="Pfam" id="PF00561">
    <property type="entry name" value="Abhydrolase_1"/>
    <property type="match status" value="1"/>
</dbReference>
<dbReference type="PRINTS" id="PR00111">
    <property type="entry name" value="ABHYDROLASE"/>
</dbReference>
<dbReference type="Gene3D" id="3.40.50.1820">
    <property type="entry name" value="alpha/beta hydrolase"/>
    <property type="match status" value="1"/>
</dbReference>
<dbReference type="InterPro" id="IPR002410">
    <property type="entry name" value="Peptidase_S33"/>
</dbReference>
<dbReference type="GO" id="GO:0006508">
    <property type="term" value="P:proteolysis"/>
    <property type="evidence" value="ECO:0007669"/>
    <property type="project" value="InterPro"/>
</dbReference>
<evidence type="ECO:0000256" key="1">
    <source>
        <dbReference type="ARBA" id="ARBA00010088"/>
    </source>
</evidence>
<keyword evidence="2" id="KW-0378">Hydrolase</keyword>
<dbReference type="InterPro" id="IPR000073">
    <property type="entry name" value="AB_hydrolase_1"/>
</dbReference>
<dbReference type="RefSeq" id="WP_285664232.1">
    <property type="nucleotide sequence ID" value="NZ_BSTX01000002.1"/>
</dbReference>
<evidence type="ECO:0000256" key="2">
    <source>
        <dbReference type="ARBA" id="ARBA00022801"/>
    </source>
</evidence>
<dbReference type="PRINTS" id="PR00793">
    <property type="entry name" value="PROAMNOPTASE"/>
</dbReference>